<evidence type="ECO:0000256" key="2">
    <source>
        <dbReference type="SAM" id="SignalP"/>
    </source>
</evidence>
<dbReference type="SUPFAM" id="SSF47175">
    <property type="entry name" value="Cytochromes"/>
    <property type="match status" value="1"/>
</dbReference>
<keyword evidence="2" id="KW-0732">Signal</keyword>
<accession>A0A7W6WJZ6</accession>
<dbReference type="PROSITE" id="PS51009">
    <property type="entry name" value="CYTCII"/>
    <property type="match status" value="1"/>
</dbReference>
<dbReference type="GO" id="GO:0005506">
    <property type="term" value="F:iron ion binding"/>
    <property type="evidence" value="ECO:0007669"/>
    <property type="project" value="InterPro"/>
</dbReference>
<reference evidence="3 4" key="1">
    <citation type="submission" date="2020-08" db="EMBL/GenBank/DDBJ databases">
        <title>Genome sequencing of Purple Non-Sulfur Bacteria from various extreme environments.</title>
        <authorList>
            <person name="Mayer M."/>
        </authorList>
    </citation>
    <scope>NUCLEOTIDE SEQUENCE [LARGE SCALE GENOMIC DNA]</scope>
    <source>
        <strain evidence="3 4">JA135</strain>
    </source>
</reference>
<name>A0A7W6WJZ6_9PROT</name>
<evidence type="ECO:0000313" key="3">
    <source>
        <dbReference type="EMBL" id="MBB4285224.1"/>
    </source>
</evidence>
<evidence type="ECO:0000256" key="1">
    <source>
        <dbReference type="SAM" id="MobiDB-lite"/>
    </source>
</evidence>
<dbReference type="Gene3D" id="1.20.120.10">
    <property type="entry name" value="Cytochrome c/b562"/>
    <property type="match status" value="1"/>
</dbReference>
<keyword evidence="4" id="KW-1185">Reference proteome</keyword>
<comment type="caution">
    <text evidence="3">The sequence shown here is derived from an EMBL/GenBank/DDBJ whole genome shotgun (WGS) entry which is preliminary data.</text>
</comment>
<evidence type="ECO:0000313" key="4">
    <source>
        <dbReference type="Proteomes" id="UP000555728"/>
    </source>
</evidence>
<proteinExistence type="predicted"/>
<evidence type="ECO:0008006" key="5">
    <source>
        <dbReference type="Google" id="ProtNLM"/>
    </source>
</evidence>
<dbReference type="InterPro" id="IPR010980">
    <property type="entry name" value="Cyt_c/b562"/>
</dbReference>
<feature type="chain" id="PRO_5030977636" description="Cytochrome c" evidence="2">
    <location>
        <begin position="46"/>
        <end position="228"/>
    </location>
</feature>
<protein>
    <recommendedName>
        <fullName evidence="5">Cytochrome c</fullName>
    </recommendedName>
</protein>
<dbReference type="EMBL" id="JACIGI010000005">
    <property type="protein sequence ID" value="MBB4285224.1"/>
    <property type="molecule type" value="Genomic_DNA"/>
</dbReference>
<gene>
    <name evidence="3" type="ORF">GGD88_000941</name>
</gene>
<dbReference type="GO" id="GO:0020037">
    <property type="term" value="F:heme binding"/>
    <property type="evidence" value="ECO:0007669"/>
    <property type="project" value="InterPro"/>
</dbReference>
<dbReference type="AlphaFoldDB" id="A0A7W6WJZ6"/>
<dbReference type="GO" id="GO:0009055">
    <property type="term" value="F:electron transfer activity"/>
    <property type="evidence" value="ECO:0007669"/>
    <property type="project" value="InterPro"/>
</dbReference>
<organism evidence="3 4">
    <name type="scientific">Roseospira goensis</name>
    <dbReference type="NCBI Taxonomy" id="391922"/>
    <lineage>
        <taxon>Bacteria</taxon>
        <taxon>Pseudomonadati</taxon>
        <taxon>Pseudomonadota</taxon>
        <taxon>Alphaproteobacteria</taxon>
        <taxon>Rhodospirillales</taxon>
        <taxon>Rhodospirillaceae</taxon>
        <taxon>Roseospira</taxon>
    </lineage>
</organism>
<sequence>MNHKNGLSGAPRAHMRTVARRVRPLAVAAALSLAAAAGAPPTAGAAQTTGTADTSETSDTSDPRRVVTLPPTVAVAFLAEMRGHMRTLDDIMMALADGDFEAAATIADLRLDFGHVMWESLADQGLSDQAIVDMKRAMREAGVGPGQAQGLGPGMGQGGGRGFGRYMPEDFRSMGRLFHQAGAELAVVARAVPADPGPADYATVIEAVQGVTGMCRACHDTFRVVPAE</sequence>
<feature type="region of interest" description="Disordered" evidence="1">
    <location>
        <begin position="39"/>
        <end position="65"/>
    </location>
</feature>
<dbReference type="Proteomes" id="UP000555728">
    <property type="component" value="Unassembled WGS sequence"/>
</dbReference>
<dbReference type="InterPro" id="IPR002321">
    <property type="entry name" value="Cyt_c_II"/>
</dbReference>
<feature type="signal peptide" evidence="2">
    <location>
        <begin position="1"/>
        <end position="45"/>
    </location>
</feature>
<dbReference type="RefSeq" id="WP_184432212.1">
    <property type="nucleotide sequence ID" value="NZ_JACIGI010000005.1"/>
</dbReference>
<dbReference type="GO" id="GO:0022900">
    <property type="term" value="P:electron transport chain"/>
    <property type="evidence" value="ECO:0007669"/>
    <property type="project" value="InterPro"/>
</dbReference>
<feature type="compositionally biased region" description="Low complexity" evidence="1">
    <location>
        <begin position="39"/>
        <end position="60"/>
    </location>
</feature>